<name>A0ABV8VZJ0_9BACI</name>
<evidence type="ECO:0000313" key="3">
    <source>
        <dbReference type="Proteomes" id="UP001595880"/>
    </source>
</evidence>
<proteinExistence type="predicted"/>
<dbReference type="EMBL" id="JBHSDV010000006">
    <property type="protein sequence ID" value="MFC4389134.1"/>
    <property type="molecule type" value="Genomic_DNA"/>
</dbReference>
<organism evidence="2 3">
    <name type="scientific">Gracilibacillus marinus</name>
    <dbReference type="NCBI Taxonomy" id="630535"/>
    <lineage>
        <taxon>Bacteria</taxon>
        <taxon>Bacillati</taxon>
        <taxon>Bacillota</taxon>
        <taxon>Bacilli</taxon>
        <taxon>Bacillales</taxon>
        <taxon>Bacillaceae</taxon>
        <taxon>Gracilibacillus</taxon>
    </lineage>
</organism>
<evidence type="ECO:0000256" key="1">
    <source>
        <dbReference type="SAM" id="Phobius"/>
    </source>
</evidence>
<keyword evidence="1" id="KW-0472">Membrane</keyword>
<feature type="transmembrane region" description="Helical" evidence="1">
    <location>
        <begin position="36"/>
        <end position="53"/>
    </location>
</feature>
<evidence type="ECO:0000313" key="2">
    <source>
        <dbReference type="EMBL" id="MFC4389134.1"/>
    </source>
</evidence>
<keyword evidence="1" id="KW-0812">Transmembrane</keyword>
<keyword evidence="3" id="KW-1185">Reference proteome</keyword>
<protein>
    <submittedName>
        <fullName evidence="2">Uncharacterized protein</fullName>
    </submittedName>
</protein>
<keyword evidence="1" id="KW-1133">Transmembrane helix</keyword>
<comment type="caution">
    <text evidence="2">The sequence shown here is derived from an EMBL/GenBank/DDBJ whole genome shotgun (WGS) entry which is preliminary data.</text>
</comment>
<accession>A0ABV8VZJ0</accession>
<sequence length="56" mass="6526">MKRKLLTKILLVTDDIFLMIGMLLVSFGFFKIYEPLGYIVSGLCFIALAYFFAQRR</sequence>
<dbReference type="RefSeq" id="WP_390200651.1">
    <property type="nucleotide sequence ID" value="NZ_JBHSDV010000006.1"/>
</dbReference>
<gene>
    <name evidence="2" type="ORF">ACFOZ1_15235</name>
</gene>
<reference evidence="3" key="1">
    <citation type="journal article" date="2019" name="Int. J. Syst. Evol. Microbiol.">
        <title>The Global Catalogue of Microorganisms (GCM) 10K type strain sequencing project: providing services to taxonomists for standard genome sequencing and annotation.</title>
        <authorList>
            <consortium name="The Broad Institute Genomics Platform"/>
            <consortium name="The Broad Institute Genome Sequencing Center for Infectious Disease"/>
            <person name="Wu L."/>
            <person name="Ma J."/>
        </authorList>
    </citation>
    <scope>NUCLEOTIDE SEQUENCE [LARGE SCALE GENOMIC DNA]</scope>
    <source>
        <strain evidence="3">KACC 14058</strain>
    </source>
</reference>
<dbReference type="Proteomes" id="UP001595880">
    <property type="component" value="Unassembled WGS sequence"/>
</dbReference>
<feature type="transmembrane region" description="Helical" evidence="1">
    <location>
        <begin position="9"/>
        <end position="30"/>
    </location>
</feature>